<dbReference type="PROSITE" id="PS50089">
    <property type="entry name" value="ZF_RING_2"/>
    <property type="match status" value="1"/>
</dbReference>
<evidence type="ECO:0000313" key="12">
    <source>
        <dbReference type="Proteomes" id="UP001162131"/>
    </source>
</evidence>
<accession>A0AAU9JZ41</accession>
<organism evidence="11 12">
    <name type="scientific">Blepharisma stoltei</name>
    <dbReference type="NCBI Taxonomy" id="1481888"/>
    <lineage>
        <taxon>Eukaryota</taxon>
        <taxon>Sar</taxon>
        <taxon>Alveolata</taxon>
        <taxon>Ciliophora</taxon>
        <taxon>Postciliodesmatophora</taxon>
        <taxon>Heterotrichea</taxon>
        <taxon>Heterotrichida</taxon>
        <taxon>Blepharismidae</taxon>
        <taxon>Blepharisma</taxon>
    </lineage>
</organism>
<dbReference type="Proteomes" id="UP001162131">
    <property type="component" value="Unassembled WGS sequence"/>
</dbReference>
<evidence type="ECO:0000256" key="6">
    <source>
        <dbReference type="ARBA" id="ARBA00022786"/>
    </source>
</evidence>
<dbReference type="InterPro" id="IPR013083">
    <property type="entry name" value="Znf_RING/FYVE/PHD"/>
</dbReference>
<dbReference type="GO" id="GO:0016567">
    <property type="term" value="P:protein ubiquitination"/>
    <property type="evidence" value="ECO:0007669"/>
    <property type="project" value="TreeGrafter"/>
</dbReference>
<dbReference type="EC" id="2.3.2.27" evidence="2"/>
<name>A0AAU9JZ41_9CILI</name>
<dbReference type="GO" id="GO:0061630">
    <property type="term" value="F:ubiquitin protein ligase activity"/>
    <property type="evidence" value="ECO:0007669"/>
    <property type="project" value="UniProtKB-EC"/>
</dbReference>
<keyword evidence="5 8" id="KW-0863">Zinc-finger</keyword>
<dbReference type="PANTHER" id="PTHR22996">
    <property type="entry name" value="MAHOGUNIN"/>
    <property type="match status" value="1"/>
</dbReference>
<evidence type="ECO:0000256" key="7">
    <source>
        <dbReference type="ARBA" id="ARBA00022833"/>
    </source>
</evidence>
<dbReference type="Pfam" id="PF13920">
    <property type="entry name" value="zf-C3HC4_3"/>
    <property type="match status" value="1"/>
</dbReference>
<protein>
    <recommendedName>
        <fullName evidence="2">RING-type E3 ubiquitin transferase</fullName>
        <ecNumber evidence="2">2.3.2.27</ecNumber>
    </recommendedName>
</protein>
<feature type="region of interest" description="Disordered" evidence="9">
    <location>
        <begin position="1"/>
        <end position="67"/>
    </location>
</feature>
<keyword evidence="12" id="KW-1185">Reference proteome</keyword>
<evidence type="ECO:0000313" key="11">
    <source>
        <dbReference type="EMBL" id="CAG9330761.1"/>
    </source>
</evidence>
<evidence type="ECO:0000256" key="2">
    <source>
        <dbReference type="ARBA" id="ARBA00012483"/>
    </source>
</evidence>
<dbReference type="Gene3D" id="3.30.40.10">
    <property type="entry name" value="Zinc/RING finger domain, C3HC4 (zinc finger)"/>
    <property type="match status" value="1"/>
</dbReference>
<evidence type="ECO:0000256" key="5">
    <source>
        <dbReference type="ARBA" id="ARBA00022771"/>
    </source>
</evidence>
<dbReference type="GO" id="GO:0008270">
    <property type="term" value="F:zinc ion binding"/>
    <property type="evidence" value="ECO:0007669"/>
    <property type="project" value="UniProtKB-KW"/>
</dbReference>
<dbReference type="GO" id="GO:0005737">
    <property type="term" value="C:cytoplasm"/>
    <property type="evidence" value="ECO:0007669"/>
    <property type="project" value="TreeGrafter"/>
</dbReference>
<evidence type="ECO:0000256" key="9">
    <source>
        <dbReference type="SAM" id="MobiDB-lite"/>
    </source>
</evidence>
<dbReference type="AlphaFoldDB" id="A0AAU9JZ41"/>
<keyword evidence="4" id="KW-0479">Metal-binding</keyword>
<feature type="domain" description="RING-type" evidence="10">
    <location>
        <begin position="240"/>
        <end position="280"/>
    </location>
</feature>
<dbReference type="SUPFAM" id="SSF57850">
    <property type="entry name" value="RING/U-box"/>
    <property type="match status" value="1"/>
</dbReference>
<keyword evidence="3" id="KW-0808">Transferase</keyword>
<evidence type="ECO:0000256" key="3">
    <source>
        <dbReference type="ARBA" id="ARBA00022679"/>
    </source>
</evidence>
<dbReference type="InterPro" id="IPR045194">
    <property type="entry name" value="MGRN1/RNF157-like"/>
</dbReference>
<gene>
    <name evidence="11" type="ORF">BSTOLATCC_MIC52175</name>
</gene>
<feature type="compositionally biased region" description="Low complexity" evidence="9">
    <location>
        <begin position="1"/>
        <end position="44"/>
    </location>
</feature>
<dbReference type="InterPro" id="IPR001841">
    <property type="entry name" value="Znf_RING"/>
</dbReference>
<evidence type="ECO:0000259" key="10">
    <source>
        <dbReference type="PROSITE" id="PS50089"/>
    </source>
</evidence>
<keyword evidence="7" id="KW-0862">Zinc</keyword>
<dbReference type="EMBL" id="CAJZBQ010000052">
    <property type="protein sequence ID" value="CAG9330761.1"/>
    <property type="molecule type" value="Genomic_DNA"/>
</dbReference>
<reference evidence="11" key="1">
    <citation type="submission" date="2021-09" db="EMBL/GenBank/DDBJ databases">
        <authorList>
            <consortium name="AG Swart"/>
            <person name="Singh M."/>
            <person name="Singh A."/>
            <person name="Seah K."/>
            <person name="Emmerich C."/>
        </authorList>
    </citation>
    <scope>NUCLEOTIDE SEQUENCE</scope>
    <source>
        <strain evidence="11">ATCC30299</strain>
    </source>
</reference>
<proteinExistence type="predicted"/>
<evidence type="ECO:0000256" key="8">
    <source>
        <dbReference type="PROSITE-ProRule" id="PRU00175"/>
    </source>
</evidence>
<dbReference type="Pfam" id="PF26192">
    <property type="entry name" value="RNF157-like_N"/>
    <property type="match status" value="1"/>
</dbReference>
<comment type="caution">
    <text evidence="11">The sequence shown here is derived from an EMBL/GenBank/DDBJ whole genome shotgun (WGS) entry which is preliminary data.</text>
</comment>
<feature type="compositionally biased region" description="Pro residues" evidence="9">
    <location>
        <begin position="45"/>
        <end position="54"/>
    </location>
</feature>
<comment type="catalytic activity">
    <reaction evidence="1">
        <text>S-ubiquitinyl-[E2 ubiquitin-conjugating enzyme]-L-cysteine + [acceptor protein]-L-lysine = [E2 ubiquitin-conjugating enzyme]-L-cysteine + N(6)-ubiquitinyl-[acceptor protein]-L-lysine.</text>
        <dbReference type="EC" id="2.3.2.27"/>
    </reaction>
</comment>
<keyword evidence="6" id="KW-0833">Ubl conjugation pathway</keyword>
<dbReference type="InterPro" id="IPR058981">
    <property type="entry name" value="MGRN1/RNF157-like_N"/>
</dbReference>
<sequence length="293" mass="33106">MGACVGSGSNTNRTNQSSNQPRNQAQNQLPPRAAANPPNQQPIYRNPPPPPPPANRNAPKGPIPLTSVESQDRVHLEVYLRKNSFELVPVPQQAGNFSLTFEFDSLCVCIIDIYYFAVENLDQLGKNTLNFSVDTKMFPIPQSYRFNAGMKQKFPPNVSLIIPSKYPPDLLQFKNKIHIPIVVNIRNEDKTNMQTQTCFLAIENEGGNYKLSILKQKISIRQKWFILNEIYNLEKSEGECVICLGDKCTVTALPCKHCCLCVICSEMIRNDPQMKCPVCRAKVEKFVNIEFNE</sequence>
<evidence type="ECO:0000256" key="4">
    <source>
        <dbReference type="ARBA" id="ARBA00022723"/>
    </source>
</evidence>
<evidence type="ECO:0000256" key="1">
    <source>
        <dbReference type="ARBA" id="ARBA00000900"/>
    </source>
</evidence>
<dbReference type="PANTHER" id="PTHR22996:SF0">
    <property type="entry name" value="RE60872P-RELATED"/>
    <property type="match status" value="1"/>
</dbReference>